<dbReference type="InParanoid" id="A0A077ZVH3"/>
<feature type="compositionally biased region" description="Polar residues" evidence="1">
    <location>
        <begin position="389"/>
        <end position="399"/>
    </location>
</feature>
<feature type="region of interest" description="Disordered" evidence="1">
    <location>
        <begin position="29"/>
        <end position="62"/>
    </location>
</feature>
<dbReference type="AlphaFoldDB" id="A0A077ZVH3"/>
<feature type="compositionally biased region" description="Basic and acidic residues" evidence="1">
    <location>
        <begin position="368"/>
        <end position="383"/>
    </location>
</feature>
<dbReference type="OMA" id="NNDHELN"/>
<organism evidence="2 3">
    <name type="scientific">Stylonychia lemnae</name>
    <name type="common">Ciliate</name>
    <dbReference type="NCBI Taxonomy" id="5949"/>
    <lineage>
        <taxon>Eukaryota</taxon>
        <taxon>Sar</taxon>
        <taxon>Alveolata</taxon>
        <taxon>Ciliophora</taxon>
        <taxon>Intramacronucleata</taxon>
        <taxon>Spirotrichea</taxon>
        <taxon>Stichotrichia</taxon>
        <taxon>Sporadotrichida</taxon>
        <taxon>Oxytrichidae</taxon>
        <taxon>Stylonychinae</taxon>
        <taxon>Stylonychia</taxon>
    </lineage>
</organism>
<evidence type="ECO:0000313" key="3">
    <source>
        <dbReference type="Proteomes" id="UP000039865"/>
    </source>
</evidence>
<dbReference type="Proteomes" id="UP000039865">
    <property type="component" value="Unassembled WGS sequence"/>
</dbReference>
<proteinExistence type="predicted"/>
<feature type="region of interest" description="Disordered" evidence="1">
    <location>
        <begin position="343"/>
        <end position="409"/>
    </location>
</feature>
<name>A0A077ZVH3_STYLE</name>
<sequence>METTLTQNNWNLQKKKGHLVIPQNKIKFAPSNKNKKIKKQVSSMPPTERDNKSLPTTRSEGQLVSQNIVLQNERRVSSMKRIDQPNLNIETLQNSIQQSQKDQSQKRESDSQATPASQRYDPSDTQKSFYPKTASNQKQVKKIIPNNANNNSDGTSLINNGLLQSNSQPILIDASQKFTFKDMIKKRESYNFQQVDQYNLTFKIQDKSNEFNPKIDKSQSSQQNQYPLTQQVKNLKNSILNDKFEQISKFQYSVQLENESDNFGVRKSTDSRHQSQDVSLNESSQRIDQLSNIIENLVDNQRKLQEKLMENQNIISKLKLDKVTSQNSNSSDKQILFNNEIEHPRSSRLSRHPSAQEISPRKNFNALDKYRNQTAIKDRRYTVDDSDLYQESSHKNTQSSHHDQDNQNQTTNITQQIPTNSDSSNQNFLNRQAQSHRNISHIKQIKNNVLNQLQIRKSSLGHYNNESNTNNGNNLMLILQESQDSNKNNNKNRKQSQYTNNVSNFNTINVQQNTFNIMKVSNRINTELNFNLPLQPIKREKIMLSEQSQKNLRDIESQSRLRSVKKRFEFGNQGESSSQIQDDQDEIRRSLERIQNTVKQKPQIGQLKEELKFQQILEESRLNKNSSYGIKRKSVLREYEKQIPPLEMLGAEKLTPLKSRHDPSLNQISEIFLSPQADIELREENLPNFKTLKNPLFITPQNPGVQKIDNSVSNANDAHLRLTFMNINENYDMDSRYEPARSESPRVDSMNQQIRIKTRKSNNGGLQASRVKSLMKSKNHFPKDFFDLT</sequence>
<keyword evidence="3" id="KW-1185">Reference proteome</keyword>
<accession>A0A077ZVH3</accession>
<gene>
    <name evidence="2" type="primary">Contig9494.g10157</name>
    <name evidence="2" type="ORF">STYLEM_2905</name>
</gene>
<evidence type="ECO:0000313" key="2">
    <source>
        <dbReference type="EMBL" id="CDW73915.1"/>
    </source>
</evidence>
<feature type="compositionally biased region" description="Polar residues" evidence="1">
    <location>
        <begin position="123"/>
        <end position="138"/>
    </location>
</feature>
<feature type="region of interest" description="Disordered" evidence="1">
    <location>
        <begin position="263"/>
        <end position="283"/>
    </location>
</feature>
<protein>
    <submittedName>
        <fullName evidence="2">Uncharacterized protein</fullName>
    </submittedName>
</protein>
<evidence type="ECO:0000256" key="1">
    <source>
        <dbReference type="SAM" id="MobiDB-lite"/>
    </source>
</evidence>
<reference evidence="2 3" key="1">
    <citation type="submission" date="2014-06" db="EMBL/GenBank/DDBJ databases">
        <authorList>
            <person name="Swart Estienne"/>
        </authorList>
    </citation>
    <scope>NUCLEOTIDE SEQUENCE [LARGE SCALE GENOMIC DNA]</scope>
    <source>
        <strain evidence="2 3">130c</strain>
    </source>
</reference>
<dbReference type="EMBL" id="CCKQ01002807">
    <property type="protein sequence ID" value="CDW73915.1"/>
    <property type="molecule type" value="Genomic_DNA"/>
</dbReference>
<feature type="region of interest" description="Disordered" evidence="1">
    <location>
        <begin position="95"/>
        <end position="152"/>
    </location>
</feature>
<feature type="compositionally biased region" description="Polar residues" evidence="1">
    <location>
        <begin position="53"/>
        <end position="62"/>
    </location>
</feature>